<dbReference type="EMBL" id="CP002865">
    <property type="protein sequence ID" value="AEI38158.1"/>
    <property type="molecule type" value="Genomic_DNA"/>
</dbReference>
<accession>F8EUD7</accession>
<evidence type="ECO:0000313" key="4">
    <source>
        <dbReference type="Proteomes" id="UP000000491"/>
    </source>
</evidence>
<dbReference type="HOGENOM" id="CLU_2721461_0_0_5"/>
<keyword evidence="2" id="KW-0732">Signal</keyword>
<feature type="chain" id="PRO_5003369768" evidence="2">
    <location>
        <begin position="25"/>
        <end position="72"/>
    </location>
</feature>
<feature type="signal peptide" evidence="2">
    <location>
        <begin position="1"/>
        <end position="24"/>
    </location>
</feature>
<protein>
    <submittedName>
        <fullName evidence="3">Uncharacterized protein</fullName>
    </submittedName>
</protein>
<name>F8EUD7_ZYMMT</name>
<organism evidence="3 4">
    <name type="scientific">Zymomonas mobilis subsp. pomaceae (strain ATCC 29192 / DSM 22645 / JCM 10191 / CCUG 17912 / NBRC 13757 / NCIMB 11200 / NRRL B-4491 / Barker I)</name>
    <dbReference type="NCBI Taxonomy" id="579138"/>
    <lineage>
        <taxon>Bacteria</taxon>
        <taxon>Pseudomonadati</taxon>
        <taxon>Pseudomonadota</taxon>
        <taxon>Alphaproteobacteria</taxon>
        <taxon>Sphingomonadales</taxon>
        <taxon>Zymomonadaceae</taxon>
        <taxon>Zymomonas</taxon>
    </lineage>
</organism>
<dbReference type="RefSeq" id="WP_013934553.1">
    <property type="nucleotide sequence ID" value="NC_015709.1"/>
</dbReference>
<evidence type="ECO:0000313" key="3">
    <source>
        <dbReference type="EMBL" id="AEI38158.1"/>
    </source>
</evidence>
<dbReference type="Proteomes" id="UP000000491">
    <property type="component" value="Chromosome"/>
</dbReference>
<feature type="compositionally biased region" description="Pro residues" evidence="1">
    <location>
        <begin position="54"/>
        <end position="72"/>
    </location>
</feature>
<proteinExistence type="predicted"/>
<evidence type="ECO:0000256" key="2">
    <source>
        <dbReference type="SAM" id="SignalP"/>
    </source>
</evidence>
<feature type="region of interest" description="Disordered" evidence="1">
    <location>
        <begin position="48"/>
        <end position="72"/>
    </location>
</feature>
<reference evidence="3 4" key="1">
    <citation type="journal article" date="2011" name="J. Bacteriol.">
        <title>Genome sequence of the ethanol-producing Zymomonas mobilis subsp. pomaceae lectotype strain ATCC 29192.</title>
        <authorList>
            <person name="Kouvelis V.N."/>
            <person name="Davenport K.W."/>
            <person name="Brettin T.S."/>
            <person name="Bruce D."/>
            <person name="Detter C."/>
            <person name="Han C.S."/>
            <person name="Nolan M."/>
            <person name="Tapia R."/>
            <person name="Damoulaki A."/>
            <person name="Kyrpides N.C."/>
            <person name="Typas M.A."/>
            <person name="Pappas K.M."/>
        </authorList>
    </citation>
    <scope>NUCLEOTIDE SEQUENCE [LARGE SCALE GENOMIC DNA]</scope>
    <source>
        <strain evidence="4">ATCC 29192 / DSM 22645 / JCM 10191 / CCUG 17912 / NBRC 13757 / NCIMB 11200 / NRRL B-4491 / Barker I</strain>
    </source>
</reference>
<dbReference type="AlphaFoldDB" id="F8EUD7"/>
<gene>
    <name evidence="3" type="ordered locus">Zymop_1266</name>
</gene>
<evidence type="ECO:0000256" key="1">
    <source>
        <dbReference type="SAM" id="MobiDB-lite"/>
    </source>
</evidence>
<sequence>MLKKLFVLCVAGLMTILPSLPALAQGGPYHRPPCYRYGRYNRPPYCRYRRYRRPPPPYRPYPPYRPNRPYPR</sequence>
<dbReference type="KEGG" id="zmp:Zymop_1266"/>